<name>A0A9J6ZAJ6_9BACL</name>
<organism evidence="1 2">
    <name type="scientific">Candidatus Pristimantibacillus lignocellulolyticus</name>
    <dbReference type="NCBI Taxonomy" id="2994561"/>
    <lineage>
        <taxon>Bacteria</taxon>
        <taxon>Bacillati</taxon>
        <taxon>Bacillota</taxon>
        <taxon>Bacilli</taxon>
        <taxon>Bacillales</taxon>
        <taxon>Paenibacillaceae</taxon>
        <taxon>Candidatus Pristimantibacillus</taxon>
    </lineage>
</organism>
<reference evidence="1" key="1">
    <citation type="submission" date="2022-05" db="EMBL/GenBank/DDBJ databases">
        <title>Novel bacterial taxa in a minimal lignocellulolytic consortium and its capacity to transform plastics disclosed by genome-resolved metagenomics.</title>
        <authorList>
            <person name="Rodriguez C.A.D."/>
            <person name="Diaz-Garcia L."/>
            <person name="Herrera K."/>
            <person name="Tarazona N.A."/>
            <person name="Sproer C."/>
            <person name="Overmann J."/>
            <person name="Jimenez D.J."/>
        </authorList>
    </citation>
    <scope>NUCLEOTIDE SEQUENCE</scope>
    <source>
        <strain evidence="1">MAG5</strain>
    </source>
</reference>
<dbReference type="AlphaFoldDB" id="A0A9J6ZAJ6"/>
<gene>
    <name evidence="1" type="ORF">NAG76_14075</name>
</gene>
<evidence type="ECO:0000313" key="2">
    <source>
        <dbReference type="Proteomes" id="UP001056756"/>
    </source>
</evidence>
<evidence type="ECO:0000313" key="1">
    <source>
        <dbReference type="EMBL" id="URN92968.1"/>
    </source>
</evidence>
<dbReference type="Proteomes" id="UP001056756">
    <property type="component" value="Chromosome"/>
</dbReference>
<protein>
    <submittedName>
        <fullName evidence="1">Uncharacterized protein</fullName>
    </submittedName>
</protein>
<sequence length="166" mass="18664">MRFSIKVLLSILLVAIVTLVIGIIFIKNNSPLDAAYFASTYDKDVILVGVGNKGRFADIMVEDVFVNNNSQPLSVKIQVSDSFTGFIVSSNFEGDEEKKYNFQDLNSVSIPANTGRQEHFDKLSNGTASEKDPIYAITIKHDESIQKIRINYRYLGFAYEKIIEIQ</sequence>
<dbReference type="KEGG" id="plig:NAG76_14075"/>
<dbReference type="EMBL" id="CP097899">
    <property type="protein sequence ID" value="URN92968.1"/>
    <property type="molecule type" value="Genomic_DNA"/>
</dbReference>
<accession>A0A9J6ZAJ6</accession>
<proteinExistence type="predicted"/>